<dbReference type="EMBL" id="GL883028">
    <property type="protein sequence ID" value="EGG14664.1"/>
    <property type="molecule type" value="Genomic_DNA"/>
</dbReference>
<keyword evidence="2" id="KW-1185">Reference proteome</keyword>
<dbReference type="RefSeq" id="XP_004351172.1">
    <property type="nucleotide sequence ID" value="XM_004351120.1"/>
</dbReference>
<protein>
    <submittedName>
        <fullName evidence="1">Uncharacterized protein</fullName>
    </submittedName>
</protein>
<organism evidence="1 2">
    <name type="scientific">Cavenderia fasciculata</name>
    <name type="common">Slime mold</name>
    <name type="synonym">Dictyostelium fasciculatum</name>
    <dbReference type="NCBI Taxonomy" id="261658"/>
    <lineage>
        <taxon>Eukaryota</taxon>
        <taxon>Amoebozoa</taxon>
        <taxon>Evosea</taxon>
        <taxon>Eumycetozoa</taxon>
        <taxon>Dictyostelia</taxon>
        <taxon>Acytosteliales</taxon>
        <taxon>Cavenderiaceae</taxon>
        <taxon>Cavenderia</taxon>
    </lineage>
</organism>
<evidence type="ECO:0000313" key="2">
    <source>
        <dbReference type="Proteomes" id="UP000007797"/>
    </source>
</evidence>
<name>F4QBS6_CACFS</name>
<dbReference type="InterPro" id="IPR011990">
    <property type="entry name" value="TPR-like_helical_dom_sf"/>
</dbReference>
<accession>F4QBS6</accession>
<gene>
    <name evidence="1" type="ORF">DFA_10922</name>
</gene>
<dbReference type="GeneID" id="14866719"/>
<dbReference type="AlphaFoldDB" id="F4QBS6"/>
<dbReference type="Gene3D" id="1.25.40.10">
    <property type="entry name" value="Tetratricopeptide repeat domain"/>
    <property type="match status" value="1"/>
</dbReference>
<proteinExistence type="predicted"/>
<reference evidence="2" key="1">
    <citation type="journal article" date="2011" name="Genome Res.">
        <title>Phylogeny-wide analysis of social amoeba genomes highlights ancient origins for complex intercellular communication.</title>
        <authorList>
            <person name="Heidel A.J."/>
            <person name="Lawal H.M."/>
            <person name="Felder M."/>
            <person name="Schilde C."/>
            <person name="Helps N.R."/>
            <person name="Tunggal B."/>
            <person name="Rivero F."/>
            <person name="John U."/>
            <person name="Schleicher M."/>
            <person name="Eichinger L."/>
            <person name="Platzer M."/>
            <person name="Noegel A.A."/>
            <person name="Schaap P."/>
            <person name="Gloeckner G."/>
        </authorList>
    </citation>
    <scope>NUCLEOTIDE SEQUENCE [LARGE SCALE GENOMIC DNA]</scope>
    <source>
        <strain evidence="2">SH3</strain>
    </source>
</reference>
<dbReference type="Proteomes" id="UP000007797">
    <property type="component" value="Unassembled WGS sequence"/>
</dbReference>
<evidence type="ECO:0000313" key="1">
    <source>
        <dbReference type="EMBL" id="EGG14664.1"/>
    </source>
</evidence>
<dbReference type="KEGG" id="dfa:DFA_10922"/>
<sequence>MDLYSRVEADQSVGGLTEKIFGRVLSSMVELGKYKEARALFEQKYEEGLVRTIASFEHFLPSLVIIKRTRDFDHYWGILDRLEIMPTSSLLVGVIRSYGTLKAAGDAHQFFSRVEQRYDADVVYDLSVIKSYLDILIKSTTQFAPVKSALSDLEMRGKLTFDVMMHVTKRFQNMSRESERFTSSMHDMVWRLPNILHAEIEQHKALKEQQRSEQKEDYLPLLPLVRHFESLVEMSIEANNTKLIQNAIQLIKKAKIRPTSRSYSKLFRFLLVRNDPETIKTIIKNSQEWKERINIADLIVFYESYPNMLTGPIFEKDYSRCMDLLWSASGDEPKELRINQIIEVFLLMDNLAKALEWADRFDKEGSKRTAAFYLPFLSYYTQVGNIEKYQENLQAIVNEKIRLSSESIQKYNSYFKHNNFAYLLDTKNNKSNK</sequence>